<feature type="compositionally biased region" description="Basic and acidic residues" evidence="1">
    <location>
        <begin position="1"/>
        <end position="13"/>
    </location>
</feature>
<evidence type="ECO:0000256" key="1">
    <source>
        <dbReference type="SAM" id="MobiDB-lite"/>
    </source>
</evidence>
<sequence>MEDVKWTSMEKKTGQTHRIKGRRKPKDETESYQIKQFYRYRGSEQKTGPAGRQKNTPHHSPAPPRVTVASRSE</sequence>
<dbReference type="Gramene" id="OBART01G41120.1">
    <property type="protein sequence ID" value="OBART01G41120.1"/>
    <property type="gene ID" value="OBART01G41120"/>
</dbReference>
<organism evidence="2">
    <name type="scientific">Oryza barthii</name>
    <dbReference type="NCBI Taxonomy" id="65489"/>
    <lineage>
        <taxon>Eukaryota</taxon>
        <taxon>Viridiplantae</taxon>
        <taxon>Streptophyta</taxon>
        <taxon>Embryophyta</taxon>
        <taxon>Tracheophyta</taxon>
        <taxon>Spermatophyta</taxon>
        <taxon>Magnoliopsida</taxon>
        <taxon>Liliopsida</taxon>
        <taxon>Poales</taxon>
        <taxon>Poaceae</taxon>
        <taxon>BOP clade</taxon>
        <taxon>Oryzoideae</taxon>
        <taxon>Oryzeae</taxon>
        <taxon>Oryzinae</taxon>
        <taxon>Oryza</taxon>
    </lineage>
</organism>
<protein>
    <submittedName>
        <fullName evidence="2">Uncharacterized protein</fullName>
    </submittedName>
</protein>
<dbReference type="AlphaFoldDB" id="A0A0D3EXL8"/>
<name>A0A0D3EXL8_9ORYZ</name>
<dbReference type="PaxDb" id="65489-OBART01G41120.1"/>
<keyword evidence="3" id="KW-1185">Reference proteome</keyword>
<reference evidence="2" key="1">
    <citation type="journal article" date="2009" name="Rice">
        <title>De Novo Next Generation Sequencing of Plant Genomes.</title>
        <authorList>
            <person name="Rounsley S."/>
            <person name="Marri P.R."/>
            <person name="Yu Y."/>
            <person name="He R."/>
            <person name="Sisneros N."/>
            <person name="Goicoechea J.L."/>
            <person name="Lee S.J."/>
            <person name="Angelova A."/>
            <person name="Kudrna D."/>
            <person name="Luo M."/>
            <person name="Affourtit J."/>
            <person name="Desany B."/>
            <person name="Knight J."/>
            <person name="Niazi F."/>
            <person name="Egholm M."/>
            <person name="Wing R.A."/>
        </authorList>
    </citation>
    <scope>NUCLEOTIDE SEQUENCE [LARGE SCALE GENOMIC DNA]</scope>
    <source>
        <strain evidence="2">cv. IRGC 105608</strain>
    </source>
</reference>
<feature type="region of interest" description="Disordered" evidence="1">
    <location>
        <begin position="1"/>
        <end position="73"/>
    </location>
</feature>
<reference evidence="2" key="2">
    <citation type="submission" date="2015-03" db="UniProtKB">
        <authorList>
            <consortium name="EnsemblPlants"/>
        </authorList>
    </citation>
    <scope>IDENTIFICATION</scope>
</reference>
<feature type="compositionally biased region" description="Basic residues" evidence="1">
    <location>
        <begin position="14"/>
        <end position="24"/>
    </location>
</feature>
<evidence type="ECO:0000313" key="3">
    <source>
        <dbReference type="Proteomes" id="UP000026960"/>
    </source>
</evidence>
<dbReference type="HOGENOM" id="CLU_2708674_0_0_1"/>
<proteinExistence type="predicted"/>
<dbReference type="Proteomes" id="UP000026960">
    <property type="component" value="Chromosome 1"/>
</dbReference>
<evidence type="ECO:0000313" key="2">
    <source>
        <dbReference type="EnsemblPlants" id="OBART01G41120.1"/>
    </source>
</evidence>
<dbReference type="EnsemblPlants" id="OBART01G41120.1">
    <property type="protein sequence ID" value="OBART01G41120.1"/>
    <property type="gene ID" value="OBART01G41120"/>
</dbReference>
<accession>A0A0D3EXL8</accession>